<dbReference type="Gene3D" id="1.20.1720.10">
    <property type="entry name" value="Multidrug resistance protein D"/>
    <property type="match status" value="1"/>
</dbReference>
<evidence type="ECO:0000256" key="8">
    <source>
        <dbReference type="RuleBase" id="RU365088"/>
    </source>
</evidence>
<keyword evidence="6 8" id="KW-1133">Transmembrane helix</keyword>
<keyword evidence="5 8" id="KW-0812">Transmembrane</keyword>
<reference evidence="10 11" key="1">
    <citation type="submission" date="2011-01" db="EMBL/GenBank/DDBJ databases">
        <authorList>
            <person name="Weinstock G."/>
            <person name="Sodergren E."/>
            <person name="Clifton S."/>
            <person name="Fulton L."/>
            <person name="Fulton B."/>
            <person name="Courtney L."/>
            <person name="Fronick C."/>
            <person name="Harrison M."/>
            <person name="Strong C."/>
            <person name="Farmer C."/>
            <person name="Delahaunty K."/>
            <person name="Markovic C."/>
            <person name="Hall O."/>
            <person name="Minx P."/>
            <person name="Tomlinson C."/>
            <person name="Mitreva M."/>
            <person name="Hou S."/>
            <person name="Chen J."/>
            <person name="Wollam A."/>
            <person name="Pepin K.H."/>
            <person name="Johnson M."/>
            <person name="Bhonagiri V."/>
            <person name="Zhang X."/>
            <person name="Suruliraj S."/>
            <person name="Warren W."/>
            <person name="Chinwalla A."/>
            <person name="Mardis E.R."/>
            <person name="Wilson R.K."/>
        </authorList>
    </citation>
    <scope>NUCLEOTIDE SEQUENCE [LARGE SCALE GENOMIC DNA]</scope>
    <source>
        <strain evidence="11">DSM 22608 / JCM 16073 / KCTC 15190 / YIT 12066</strain>
    </source>
</reference>
<dbReference type="STRING" id="762983.HMPREF9444_01572"/>
<evidence type="ECO:0000259" key="9">
    <source>
        <dbReference type="PROSITE" id="PS50850"/>
    </source>
</evidence>
<feature type="transmembrane region" description="Helical" evidence="8">
    <location>
        <begin position="76"/>
        <end position="96"/>
    </location>
</feature>
<feature type="transmembrane region" description="Helical" evidence="8">
    <location>
        <begin position="9"/>
        <end position="32"/>
    </location>
</feature>
<keyword evidence="4" id="KW-1003">Cell membrane</keyword>
<evidence type="ECO:0000256" key="2">
    <source>
        <dbReference type="ARBA" id="ARBA00006236"/>
    </source>
</evidence>
<dbReference type="Proteomes" id="UP000018458">
    <property type="component" value="Unassembled WGS sequence"/>
</dbReference>
<feature type="transmembrane region" description="Helical" evidence="8">
    <location>
        <begin position="44"/>
        <end position="64"/>
    </location>
</feature>
<keyword evidence="7 8" id="KW-0472">Membrane</keyword>
<feature type="transmembrane region" description="Helical" evidence="8">
    <location>
        <begin position="344"/>
        <end position="364"/>
    </location>
</feature>
<dbReference type="PANTHER" id="PTHR23502:SF132">
    <property type="entry name" value="POLYAMINE TRANSPORTER 2-RELATED"/>
    <property type="match status" value="1"/>
</dbReference>
<keyword evidence="3 8" id="KW-0813">Transport</keyword>
<dbReference type="InterPro" id="IPR004812">
    <property type="entry name" value="Efflux_drug-R_Bcr/CmlA"/>
</dbReference>
<dbReference type="NCBIfam" id="TIGR00710">
    <property type="entry name" value="efflux_Bcr_CflA"/>
    <property type="match status" value="1"/>
</dbReference>
<evidence type="ECO:0000313" key="11">
    <source>
        <dbReference type="Proteomes" id="UP000018458"/>
    </source>
</evidence>
<evidence type="ECO:0000256" key="6">
    <source>
        <dbReference type="ARBA" id="ARBA00022989"/>
    </source>
</evidence>
<feature type="transmembrane region" description="Helical" evidence="8">
    <location>
        <begin position="214"/>
        <end position="233"/>
    </location>
</feature>
<comment type="caution">
    <text evidence="10">The sequence shown here is derived from an EMBL/GenBank/DDBJ whole genome shotgun (WGS) entry which is preliminary data.</text>
</comment>
<name>E8LLF7_SUCHY</name>
<dbReference type="PROSITE" id="PS50850">
    <property type="entry name" value="MFS"/>
    <property type="match status" value="1"/>
</dbReference>
<feature type="transmembrane region" description="Helical" evidence="8">
    <location>
        <begin position="307"/>
        <end position="332"/>
    </location>
</feature>
<gene>
    <name evidence="10" type="ORF">HMPREF9444_01572</name>
</gene>
<feature type="transmembrane region" description="Helical" evidence="8">
    <location>
        <begin position="370"/>
        <end position="391"/>
    </location>
</feature>
<proteinExistence type="inferred from homology"/>
<dbReference type="CDD" id="cd17320">
    <property type="entry name" value="MFS_MdfA_MDR_like"/>
    <property type="match status" value="1"/>
</dbReference>
<feature type="transmembrane region" description="Helical" evidence="8">
    <location>
        <begin position="166"/>
        <end position="185"/>
    </location>
</feature>
<evidence type="ECO:0000256" key="3">
    <source>
        <dbReference type="ARBA" id="ARBA00022448"/>
    </source>
</evidence>
<feature type="transmembrane region" description="Helical" evidence="8">
    <location>
        <begin position="102"/>
        <end position="123"/>
    </location>
</feature>
<feature type="transmembrane region" description="Helical" evidence="8">
    <location>
        <begin position="280"/>
        <end position="301"/>
    </location>
</feature>
<sequence>MNKMSFDKIVYIFTLGVLTAFGPICTDIYLPALPAITADFQTDASTIQLSLTSCFLGLALGQIFVGPLSDTFGRKIPLLVSLVVFVITSALCATANDVMTMVFLRFFQGFSGAGGVVLSRSMACDLFSGTELTKFMALIMTVNSLAPILGPILGSAVIVFFSWRGIFGALVIVGLILVLLSVFKIPDTLPKDKREPKVVKSITGMLKELRNLRFLFITLSMAFIMGGFFSYLAASPFVVQNIYGFSAVGYSVIFAVNAVAITLAAQLAGRLSTRIGDVKVVFLSLAVMFISSIVMLVIAFINPQTPVPALAAILFYVAMIGSSQTAGFGLAMGSRKGGAGAASGIFGVLIFIFGALFSPLVGIMGEMSMIPLALNMFFAVVFSYILFKLGLKKRLPFKK</sequence>
<dbReference type="GO" id="GO:1990961">
    <property type="term" value="P:xenobiotic detoxification by transmembrane export across the plasma membrane"/>
    <property type="evidence" value="ECO:0007669"/>
    <property type="project" value="InterPro"/>
</dbReference>
<comment type="similarity">
    <text evidence="2 8">Belongs to the major facilitator superfamily. Bcr/CmlA family.</text>
</comment>
<dbReference type="AlphaFoldDB" id="E8LLF7"/>
<dbReference type="EMBL" id="AEVO01000102">
    <property type="protein sequence ID" value="EFY06639.1"/>
    <property type="molecule type" value="Genomic_DNA"/>
</dbReference>
<keyword evidence="11" id="KW-1185">Reference proteome</keyword>
<evidence type="ECO:0000256" key="7">
    <source>
        <dbReference type="ARBA" id="ARBA00023136"/>
    </source>
</evidence>
<dbReference type="HOGENOM" id="CLU_001265_47_0_6"/>
<feature type="domain" description="Major facilitator superfamily (MFS) profile" evidence="9">
    <location>
        <begin position="1"/>
        <end position="391"/>
    </location>
</feature>
<dbReference type="SUPFAM" id="SSF103473">
    <property type="entry name" value="MFS general substrate transporter"/>
    <property type="match status" value="1"/>
</dbReference>
<feature type="transmembrane region" description="Helical" evidence="8">
    <location>
        <begin position="245"/>
        <end position="268"/>
    </location>
</feature>
<dbReference type="RefSeq" id="WP_009143745.1">
    <property type="nucleotide sequence ID" value="NZ_GL831035.1"/>
</dbReference>
<protein>
    <recommendedName>
        <fullName evidence="8">Bcr/CflA family efflux transporter</fullName>
    </recommendedName>
</protein>
<dbReference type="GO" id="GO:0005886">
    <property type="term" value="C:plasma membrane"/>
    <property type="evidence" value="ECO:0007669"/>
    <property type="project" value="UniProtKB-SubCell"/>
</dbReference>
<evidence type="ECO:0000256" key="1">
    <source>
        <dbReference type="ARBA" id="ARBA00004651"/>
    </source>
</evidence>
<dbReference type="PANTHER" id="PTHR23502">
    <property type="entry name" value="MAJOR FACILITATOR SUPERFAMILY"/>
    <property type="match status" value="1"/>
</dbReference>
<dbReference type="InterPro" id="IPR011701">
    <property type="entry name" value="MFS"/>
</dbReference>
<dbReference type="FunFam" id="1.20.1720.10:FF:000005">
    <property type="entry name" value="Bcr/CflA family efflux transporter"/>
    <property type="match status" value="1"/>
</dbReference>
<dbReference type="OrthoDB" id="9814303at2"/>
<evidence type="ECO:0000256" key="5">
    <source>
        <dbReference type="ARBA" id="ARBA00022692"/>
    </source>
</evidence>
<dbReference type="InterPro" id="IPR036259">
    <property type="entry name" value="MFS_trans_sf"/>
</dbReference>
<dbReference type="Pfam" id="PF07690">
    <property type="entry name" value="MFS_1"/>
    <property type="match status" value="1"/>
</dbReference>
<evidence type="ECO:0000256" key="4">
    <source>
        <dbReference type="ARBA" id="ARBA00022475"/>
    </source>
</evidence>
<keyword evidence="8" id="KW-0997">Cell inner membrane</keyword>
<feature type="transmembrane region" description="Helical" evidence="8">
    <location>
        <begin position="135"/>
        <end position="160"/>
    </location>
</feature>
<evidence type="ECO:0000313" key="10">
    <source>
        <dbReference type="EMBL" id="EFY06639.1"/>
    </source>
</evidence>
<dbReference type="InterPro" id="IPR020846">
    <property type="entry name" value="MFS_dom"/>
</dbReference>
<dbReference type="GO" id="GO:0042910">
    <property type="term" value="F:xenobiotic transmembrane transporter activity"/>
    <property type="evidence" value="ECO:0007669"/>
    <property type="project" value="InterPro"/>
</dbReference>
<comment type="subcellular location">
    <subcellularLocation>
        <location evidence="8">Cell inner membrane</location>
        <topology evidence="8">Multi-pass membrane protein</topology>
    </subcellularLocation>
    <subcellularLocation>
        <location evidence="1">Cell membrane</location>
        <topology evidence="1">Multi-pass membrane protein</topology>
    </subcellularLocation>
</comment>
<organism evidence="10 11">
    <name type="scientific">Succinatimonas hippei (strain DSM 22608 / JCM 16073 / KCTC 15190 / YIT 12066)</name>
    <dbReference type="NCBI Taxonomy" id="762983"/>
    <lineage>
        <taxon>Bacteria</taxon>
        <taxon>Pseudomonadati</taxon>
        <taxon>Pseudomonadota</taxon>
        <taxon>Gammaproteobacteria</taxon>
        <taxon>Aeromonadales</taxon>
        <taxon>Succinivibrionaceae</taxon>
        <taxon>Succinatimonas</taxon>
    </lineage>
</organism>
<accession>E8LLF7</accession>
<dbReference type="eggNOG" id="COG2814">
    <property type="taxonomic scope" value="Bacteria"/>
</dbReference>